<reference evidence="3" key="1">
    <citation type="submission" date="2018-09" db="EMBL/GenBank/DDBJ databases">
        <authorList>
            <person name="Livingstone P.G."/>
            <person name="Whitworth D.E."/>
        </authorList>
    </citation>
    <scope>NUCLEOTIDE SEQUENCE [LARGE SCALE GENOMIC DNA]</scope>
    <source>
        <strain evidence="3">AB050A</strain>
    </source>
</reference>
<proteinExistence type="predicted"/>
<gene>
    <name evidence="2" type="ORF">D7W81_37820</name>
</gene>
<dbReference type="OrthoDB" id="5512860at2"/>
<dbReference type="EMBL" id="RAWK01000371">
    <property type="protein sequence ID" value="RKH54714.1"/>
    <property type="molecule type" value="Genomic_DNA"/>
</dbReference>
<evidence type="ECO:0000313" key="3">
    <source>
        <dbReference type="Proteomes" id="UP000267003"/>
    </source>
</evidence>
<accession>A0A3A8PTA5</accession>
<dbReference type="AlphaFoldDB" id="A0A3A8PTA5"/>
<evidence type="ECO:0000313" key="2">
    <source>
        <dbReference type="EMBL" id="RKH54714.1"/>
    </source>
</evidence>
<feature type="region of interest" description="Disordered" evidence="1">
    <location>
        <begin position="122"/>
        <end position="172"/>
    </location>
</feature>
<feature type="region of interest" description="Disordered" evidence="1">
    <location>
        <begin position="1"/>
        <end position="31"/>
    </location>
</feature>
<sequence>MAPAGNDDLPPDPLFDDDSEQQSGREARTGGFVPDFVRRMAVAGMGAVFMGEEGIRALAGQLKLPKEALGFILSQAEKTKDDISRVVTEELRRFMQSEKLRDEFLKLLSGMTVEVKAQIRLVPSEKSEEAPAPEPEPHPTKASKKAAEAPTARVVITDVNARRPASKRSKRE</sequence>
<name>A0A3A8PTA5_9BACT</name>
<protein>
    <submittedName>
        <fullName evidence="2">Uncharacterized protein</fullName>
    </submittedName>
</protein>
<organism evidence="2 3">
    <name type="scientific">Corallococcus aberystwythensis</name>
    <dbReference type="NCBI Taxonomy" id="2316722"/>
    <lineage>
        <taxon>Bacteria</taxon>
        <taxon>Pseudomonadati</taxon>
        <taxon>Myxococcota</taxon>
        <taxon>Myxococcia</taxon>
        <taxon>Myxococcales</taxon>
        <taxon>Cystobacterineae</taxon>
        <taxon>Myxococcaceae</taxon>
        <taxon>Corallococcus</taxon>
    </lineage>
</organism>
<comment type="caution">
    <text evidence="2">The sequence shown here is derived from an EMBL/GenBank/DDBJ whole genome shotgun (WGS) entry which is preliminary data.</text>
</comment>
<keyword evidence="3" id="KW-1185">Reference proteome</keyword>
<evidence type="ECO:0000256" key="1">
    <source>
        <dbReference type="SAM" id="MobiDB-lite"/>
    </source>
</evidence>
<dbReference type="RefSeq" id="WP_120560231.1">
    <property type="nucleotide sequence ID" value="NZ_RAWK01000371.1"/>
</dbReference>
<feature type="compositionally biased region" description="Basic and acidic residues" evidence="1">
    <location>
        <begin position="123"/>
        <end position="139"/>
    </location>
</feature>
<dbReference type="Proteomes" id="UP000267003">
    <property type="component" value="Unassembled WGS sequence"/>
</dbReference>